<dbReference type="Gene3D" id="3.90.1260.10">
    <property type="entry name" value="Argininosuccinate synthetase, chain A, domain 2"/>
    <property type="match status" value="1"/>
</dbReference>
<name>A0ABT3A732_9ALTE</name>
<dbReference type="RefSeq" id="WP_263711629.1">
    <property type="nucleotide sequence ID" value="NZ_JAOWKX010000003.1"/>
</dbReference>
<dbReference type="EC" id="6.3.4.5" evidence="2 8"/>
<feature type="domain" description="Arginosuccinate synthase-like N-terminal" evidence="9">
    <location>
        <begin position="8"/>
        <end position="170"/>
    </location>
</feature>
<dbReference type="EMBL" id="JAOWKX010000003">
    <property type="protein sequence ID" value="MCV2884387.1"/>
    <property type="molecule type" value="Genomic_DNA"/>
</dbReference>
<dbReference type="CDD" id="cd01999">
    <property type="entry name" value="ASS"/>
    <property type="match status" value="1"/>
</dbReference>
<evidence type="ECO:0000313" key="12">
    <source>
        <dbReference type="Proteomes" id="UP001652504"/>
    </source>
</evidence>
<comment type="subunit">
    <text evidence="8">Homotetramer.</text>
</comment>
<evidence type="ECO:0000313" key="11">
    <source>
        <dbReference type="EMBL" id="MCV2884387.1"/>
    </source>
</evidence>
<dbReference type="SUPFAM" id="SSF69864">
    <property type="entry name" value="Argininosuccinate synthetase, C-terminal domain"/>
    <property type="match status" value="1"/>
</dbReference>
<keyword evidence="4 8" id="KW-0436">Ligase</keyword>
<feature type="binding site" evidence="8">
    <location>
        <position position="265"/>
    </location>
    <ligand>
        <name>L-citrulline</name>
        <dbReference type="ChEBI" id="CHEBI:57743"/>
    </ligand>
</feature>
<feature type="binding site" evidence="8">
    <location>
        <position position="39"/>
    </location>
    <ligand>
        <name>ATP</name>
        <dbReference type="ChEBI" id="CHEBI:30616"/>
    </ligand>
</feature>
<feature type="domain" description="Arginosuccinate synthase C-terminal" evidence="10">
    <location>
        <begin position="179"/>
        <end position="396"/>
    </location>
</feature>
<accession>A0ABT3A732</accession>
<comment type="similarity">
    <text evidence="8">Belongs to the argininosuccinate synthase family. Type 1 subfamily.</text>
</comment>
<feature type="binding site" evidence="8">
    <location>
        <position position="127"/>
    </location>
    <ligand>
        <name>L-citrulline</name>
        <dbReference type="ChEBI" id="CHEBI:57743"/>
    </ligand>
</feature>
<evidence type="ECO:0000256" key="1">
    <source>
        <dbReference type="ARBA" id="ARBA00004967"/>
    </source>
</evidence>
<keyword evidence="5 8" id="KW-0028">Amino-acid biosynthesis</keyword>
<keyword evidence="3 8" id="KW-0055">Arginine biosynthesis</keyword>
<dbReference type="NCBIfam" id="NF001770">
    <property type="entry name" value="PRK00509.1"/>
    <property type="match status" value="1"/>
</dbReference>
<organism evidence="11 12">
    <name type="scientific">Fluctibacter corallii</name>
    <dbReference type="NCBI Taxonomy" id="2984329"/>
    <lineage>
        <taxon>Bacteria</taxon>
        <taxon>Pseudomonadati</taxon>
        <taxon>Pseudomonadota</taxon>
        <taxon>Gammaproteobacteria</taxon>
        <taxon>Alteromonadales</taxon>
        <taxon>Alteromonadaceae</taxon>
        <taxon>Fluctibacter</taxon>
    </lineage>
</organism>
<keyword evidence="6 8" id="KW-0547">Nucleotide-binding</keyword>
<dbReference type="InterPro" id="IPR018223">
    <property type="entry name" value="Arginosuc_synth_CS"/>
</dbReference>
<dbReference type="InterPro" id="IPR001518">
    <property type="entry name" value="Arginosuc_synth"/>
</dbReference>
<proteinExistence type="inferred from homology"/>
<feature type="binding site" evidence="8">
    <location>
        <position position="277"/>
    </location>
    <ligand>
        <name>L-citrulline</name>
        <dbReference type="ChEBI" id="CHEBI:57743"/>
    </ligand>
</feature>
<feature type="binding site" evidence="8">
    <location>
        <position position="189"/>
    </location>
    <ligand>
        <name>L-citrulline</name>
        <dbReference type="ChEBI" id="CHEBI:57743"/>
    </ligand>
</feature>
<dbReference type="NCBIfam" id="TIGR00032">
    <property type="entry name" value="argG"/>
    <property type="match status" value="1"/>
</dbReference>
<dbReference type="PANTHER" id="PTHR11587:SF2">
    <property type="entry name" value="ARGININOSUCCINATE SYNTHASE"/>
    <property type="match status" value="1"/>
</dbReference>
<dbReference type="Gene3D" id="3.40.50.620">
    <property type="entry name" value="HUPs"/>
    <property type="match status" value="1"/>
</dbReference>
<feature type="binding site" evidence="8">
    <location>
        <position position="91"/>
    </location>
    <ligand>
        <name>L-citrulline</name>
        <dbReference type="ChEBI" id="CHEBI:57743"/>
    </ligand>
</feature>
<evidence type="ECO:0000256" key="5">
    <source>
        <dbReference type="ARBA" id="ARBA00022605"/>
    </source>
</evidence>
<reference evidence="11 12" key="1">
    <citation type="submission" date="2022-10" db="EMBL/GenBank/DDBJ databases">
        <title>Aestuariibacter sp. AA17 isolated from Montipora capitata coral fragment.</title>
        <authorList>
            <person name="Emsley S.A."/>
            <person name="Pfannmuller K.M."/>
            <person name="Loughran R.M."/>
            <person name="Shlafstein M."/>
            <person name="Papke E."/>
            <person name="Saw J.H."/>
            <person name="Ushijima B."/>
            <person name="Videau P."/>
        </authorList>
    </citation>
    <scope>NUCLEOTIDE SEQUENCE [LARGE SCALE GENOMIC DNA]</scope>
    <source>
        <strain evidence="11 12">AA17</strain>
    </source>
</reference>
<dbReference type="Pfam" id="PF00764">
    <property type="entry name" value="Arginosuc_synth"/>
    <property type="match status" value="1"/>
</dbReference>
<dbReference type="InterPro" id="IPR023434">
    <property type="entry name" value="Arginosuc_synth_type_1_subfam"/>
</dbReference>
<dbReference type="Proteomes" id="UP001652504">
    <property type="component" value="Unassembled WGS sequence"/>
</dbReference>
<dbReference type="InterPro" id="IPR024074">
    <property type="entry name" value="AS_cat/multimer_dom_body"/>
</dbReference>
<comment type="catalytic activity">
    <reaction evidence="8">
        <text>L-citrulline + L-aspartate + ATP = 2-(N(omega)-L-arginino)succinate + AMP + diphosphate + H(+)</text>
        <dbReference type="Rhea" id="RHEA:10932"/>
        <dbReference type="ChEBI" id="CHEBI:15378"/>
        <dbReference type="ChEBI" id="CHEBI:29991"/>
        <dbReference type="ChEBI" id="CHEBI:30616"/>
        <dbReference type="ChEBI" id="CHEBI:33019"/>
        <dbReference type="ChEBI" id="CHEBI:57472"/>
        <dbReference type="ChEBI" id="CHEBI:57743"/>
        <dbReference type="ChEBI" id="CHEBI:456215"/>
        <dbReference type="EC" id="6.3.4.5"/>
    </reaction>
</comment>
<feature type="binding site" evidence="8">
    <location>
        <position position="131"/>
    </location>
    <ligand>
        <name>L-citrulline</name>
        <dbReference type="ChEBI" id="CHEBI:57743"/>
    </ligand>
</feature>
<keyword evidence="7 8" id="KW-0067">ATP-binding</keyword>
<feature type="binding site" evidence="8">
    <location>
        <position position="180"/>
    </location>
    <ligand>
        <name>L-citrulline</name>
        <dbReference type="ChEBI" id="CHEBI:57743"/>
    </ligand>
</feature>
<dbReference type="InterPro" id="IPR048268">
    <property type="entry name" value="Arginosuc_syn_C"/>
</dbReference>
<dbReference type="SUPFAM" id="SSF52402">
    <property type="entry name" value="Adenine nucleotide alpha hydrolases-like"/>
    <property type="match status" value="1"/>
</dbReference>
<evidence type="ECO:0000256" key="7">
    <source>
        <dbReference type="ARBA" id="ARBA00022840"/>
    </source>
</evidence>
<comment type="pathway">
    <text evidence="1 8">Amino-acid biosynthesis; L-arginine biosynthesis; L-arginine from L-ornithine and carbamoyl phosphate: step 2/3.</text>
</comment>
<evidence type="ECO:0000256" key="3">
    <source>
        <dbReference type="ARBA" id="ARBA00022571"/>
    </source>
</evidence>
<evidence type="ECO:0000256" key="4">
    <source>
        <dbReference type="ARBA" id="ARBA00022598"/>
    </source>
</evidence>
<keyword evidence="8" id="KW-0963">Cytoplasm</keyword>
<comment type="caution">
    <text evidence="11">The sequence shown here is derived from an EMBL/GenBank/DDBJ whole genome shotgun (WGS) entry which is preliminary data.</text>
</comment>
<dbReference type="PROSITE" id="PS00565">
    <property type="entry name" value="ARGININOSUCCIN_SYN_2"/>
    <property type="match status" value="1"/>
</dbReference>
<feature type="binding site" evidence="8">
    <location>
        <position position="127"/>
    </location>
    <ligand>
        <name>L-aspartate</name>
        <dbReference type="ChEBI" id="CHEBI:29991"/>
    </ligand>
</feature>
<feature type="binding site" evidence="8">
    <location>
        <position position="123"/>
    </location>
    <ligand>
        <name>L-aspartate</name>
        <dbReference type="ChEBI" id="CHEBI:29991"/>
    </ligand>
</feature>
<feature type="binding site" evidence="8">
    <location>
        <begin position="12"/>
        <end position="20"/>
    </location>
    <ligand>
        <name>ATP</name>
        <dbReference type="ChEBI" id="CHEBI:30616"/>
    </ligand>
</feature>
<comment type="subcellular location">
    <subcellularLocation>
        <location evidence="8">Cytoplasm</location>
    </subcellularLocation>
</comment>
<dbReference type="HAMAP" id="MF_00005">
    <property type="entry name" value="Arg_succ_synth_type1"/>
    <property type="match status" value="1"/>
</dbReference>
<feature type="binding site" evidence="8">
    <location>
        <position position="121"/>
    </location>
    <ligand>
        <name>ATP</name>
        <dbReference type="ChEBI" id="CHEBI:30616"/>
    </ligand>
</feature>
<gene>
    <name evidence="8" type="primary">argG</name>
    <name evidence="11" type="ORF">OE749_06735</name>
</gene>
<dbReference type="GO" id="GO:0004055">
    <property type="term" value="F:argininosuccinate synthase activity"/>
    <property type="evidence" value="ECO:0007669"/>
    <property type="project" value="UniProtKB-EC"/>
</dbReference>
<keyword evidence="12" id="KW-1185">Reference proteome</keyword>
<evidence type="ECO:0000259" key="10">
    <source>
        <dbReference type="Pfam" id="PF20979"/>
    </source>
</evidence>
<dbReference type="InterPro" id="IPR048267">
    <property type="entry name" value="Arginosuc_syn_N"/>
</dbReference>
<protein>
    <recommendedName>
        <fullName evidence="2 8">Argininosuccinate synthase</fullName>
        <ecNumber evidence="2 8">6.3.4.5</ecNumber>
    </recommendedName>
    <alternativeName>
        <fullName evidence="8">Citrulline--aspartate ligase</fullName>
    </alternativeName>
</protein>
<dbReference type="PROSITE" id="PS00564">
    <property type="entry name" value="ARGININOSUCCIN_SYN_1"/>
    <property type="match status" value="1"/>
</dbReference>
<dbReference type="Gene3D" id="1.20.5.470">
    <property type="entry name" value="Single helix bin"/>
    <property type="match status" value="1"/>
</dbReference>
<evidence type="ECO:0000256" key="2">
    <source>
        <dbReference type="ARBA" id="ARBA00012286"/>
    </source>
</evidence>
<feature type="binding site" evidence="8">
    <location>
        <position position="128"/>
    </location>
    <ligand>
        <name>L-aspartate</name>
        <dbReference type="ChEBI" id="CHEBI:29991"/>
    </ligand>
</feature>
<dbReference type="InterPro" id="IPR014729">
    <property type="entry name" value="Rossmann-like_a/b/a_fold"/>
</dbReference>
<sequence>MAKSSINKVVLAYSGGLDTSAIIPWLKENYDCDVIAFAADVGQGEEELEGLHDKAIRSGASACHIVDLKDAFVEEYIYPTIKTGAVYEGQYLLGTSMARPIIAKAQVEVARKVGADALCHGCTGKGNDQVRFEGAFAALAPDLTVIAPWREWSMVSREDLLSYLAERDIPTTASATKIYSRDANAWHISHEGGELEDPWCEPTEAVWTMTVSPEQAPDKPEYVTLSFQAGELKQVNNESLSPYQALVTLNTVAAKHGVGRIDIVENRLVGMKSRGCYETPGGTVIMSAYKALESLILDKASLKHREQLGLEFSHVMYDGRWFTPLAQSLLAGAEVFAKQVTGDIVVKLYKGQATVTQRRSPNSLYSEDFATFGADDVYDQRHAEGFIRLYSLSSRIAAMQKGDKA</sequence>
<evidence type="ECO:0000256" key="8">
    <source>
        <dbReference type="HAMAP-Rule" id="MF_00005"/>
    </source>
</evidence>
<feature type="binding site" evidence="8">
    <location>
        <position position="96"/>
    </location>
    <ligand>
        <name>L-citrulline</name>
        <dbReference type="ChEBI" id="CHEBI:57743"/>
    </ligand>
</feature>
<evidence type="ECO:0000259" key="9">
    <source>
        <dbReference type="Pfam" id="PF00764"/>
    </source>
</evidence>
<evidence type="ECO:0000256" key="6">
    <source>
        <dbReference type="ARBA" id="ARBA00022741"/>
    </source>
</evidence>
<dbReference type="PANTHER" id="PTHR11587">
    <property type="entry name" value="ARGININOSUCCINATE SYNTHASE"/>
    <property type="match status" value="1"/>
</dbReference>
<dbReference type="Pfam" id="PF20979">
    <property type="entry name" value="Arginosuc_syn_C"/>
    <property type="match status" value="1"/>
</dbReference>